<evidence type="ECO:0000256" key="6">
    <source>
        <dbReference type="ARBA" id="ARBA00022692"/>
    </source>
</evidence>
<dbReference type="InterPro" id="IPR005467">
    <property type="entry name" value="His_kinase_dom"/>
</dbReference>
<dbReference type="EC" id="2.7.13.3" evidence="3"/>
<keyword evidence="4" id="KW-0597">Phosphoprotein</keyword>
<dbReference type="Gene3D" id="3.30.565.10">
    <property type="entry name" value="Histidine kinase-like ATPase, C-terminal domain"/>
    <property type="match status" value="1"/>
</dbReference>
<dbReference type="InterPro" id="IPR036890">
    <property type="entry name" value="HATPase_C_sf"/>
</dbReference>
<reference evidence="14 15" key="1">
    <citation type="submission" date="2016-10" db="EMBL/GenBank/DDBJ databases">
        <title>Genome sequence of Nocardia seriolae strain EM150506, isolated from Anguila japonica.</title>
        <authorList>
            <person name="Han H.-J."/>
        </authorList>
    </citation>
    <scope>NUCLEOTIDE SEQUENCE [LARGE SCALE GENOMIC DNA]</scope>
    <source>
        <strain evidence="14 15">EM150506</strain>
    </source>
</reference>
<evidence type="ECO:0000256" key="11">
    <source>
        <dbReference type="SAM" id="Phobius"/>
    </source>
</evidence>
<dbReference type="GO" id="GO:0000160">
    <property type="term" value="P:phosphorelay signal transduction system"/>
    <property type="evidence" value="ECO:0007669"/>
    <property type="project" value="UniProtKB-KW"/>
</dbReference>
<feature type="domain" description="HAMP" evidence="13">
    <location>
        <begin position="199"/>
        <end position="252"/>
    </location>
</feature>
<dbReference type="PRINTS" id="PR00344">
    <property type="entry name" value="BCTRLSENSOR"/>
</dbReference>
<dbReference type="InterPro" id="IPR003594">
    <property type="entry name" value="HATPase_dom"/>
</dbReference>
<dbReference type="InterPro" id="IPR003661">
    <property type="entry name" value="HisK_dim/P_dom"/>
</dbReference>
<dbReference type="SUPFAM" id="SSF47384">
    <property type="entry name" value="Homodimeric domain of signal transducing histidine kinase"/>
    <property type="match status" value="1"/>
</dbReference>
<dbReference type="SUPFAM" id="SSF55874">
    <property type="entry name" value="ATPase domain of HSP90 chaperone/DNA topoisomerase II/histidine kinase"/>
    <property type="match status" value="1"/>
</dbReference>
<evidence type="ECO:0000256" key="9">
    <source>
        <dbReference type="ARBA" id="ARBA00023012"/>
    </source>
</evidence>
<dbReference type="InterPro" id="IPR003660">
    <property type="entry name" value="HAMP_dom"/>
</dbReference>
<feature type="transmembrane region" description="Helical" evidence="11">
    <location>
        <begin position="175"/>
        <end position="198"/>
    </location>
</feature>
<evidence type="ECO:0000256" key="3">
    <source>
        <dbReference type="ARBA" id="ARBA00012438"/>
    </source>
</evidence>
<dbReference type="CDD" id="cd06225">
    <property type="entry name" value="HAMP"/>
    <property type="match status" value="1"/>
</dbReference>
<dbReference type="KEGG" id="nsr:NS506_02721"/>
<dbReference type="CDD" id="cd00082">
    <property type="entry name" value="HisKA"/>
    <property type="match status" value="1"/>
</dbReference>
<proteinExistence type="predicted"/>
<dbReference type="PROSITE" id="PS50885">
    <property type="entry name" value="HAMP"/>
    <property type="match status" value="1"/>
</dbReference>
<gene>
    <name evidence="14" type="ORF">NS506_02721</name>
</gene>
<dbReference type="InterPro" id="IPR004358">
    <property type="entry name" value="Sig_transdc_His_kin-like_C"/>
</dbReference>
<keyword evidence="10 11" id="KW-0472">Membrane</keyword>
<evidence type="ECO:0000256" key="4">
    <source>
        <dbReference type="ARBA" id="ARBA00022553"/>
    </source>
</evidence>
<keyword evidence="6 11" id="KW-0812">Transmembrane</keyword>
<evidence type="ECO:0000256" key="8">
    <source>
        <dbReference type="ARBA" id="ARBA00022989"/>
    </source>
</evidence>
<evidence type="ECO:0000256" key="5">
    <source>
        <dbReference type="ARBA" id="ARBA00022679"/>
    </source>
</evidence>
<dbReference type="SMART" id="SM00304">
    <property type="entry name" value="HAMP"/>
    <property type="match status" value="1"/>
</dbReference>
<dbReference type="SMART" id="SM00388">
    <property type="entry name" value="HisKA"/>
    <property type="match status" value="1"/>
</dbReference>
<dbReference type="Pfam" id="PF02518">
    <property type="entry name" value="HATPase_c"/>
    <property type="match status" value="1"/>
</dbReference>
<dbReference type="Gene3D" id="1.10.287.130">
    <property type="match status" value="1"/>
</dbReference>
<dbReference type="Proteomes" id="UP000180166">
    <property type="component" value="Chromosome"/>
</dbReference>
<feature type="transmembrane region" description="Helical" evidence="11">
    <location>
        <begin position="26"/>
        <end position="48"/>
    </location>
</feature>
<organism evidence="14 15">
    <name type="scientific">Nocardia seriolae</name>
    <dbReference type="NCBI Taxonomy" id="37332"/>
    <lineage>
        <taxon>Bacteria</taxon>
        <taxon>Bacillati</taxon>
        <taxon>Actinomycetota</taxon>
        <taxon>Actinomycetes</taxon>
        <taxon>Mycobacteriales</taxon>
        <taxon>Nocardiaceae</taxon>
        <taxon>Nocardia</taxon>
    </lineage>
</organism>
<dbReference type="GO" id="GO:0004673">
    <property type="term" value="F:protein histidine kinase activity"/>
    <property type="evidence" value="ECO:0007669"/>
    <property type="project" value="UniProtKB-EC"/>
</dbReference>
<evidence type="ECO:0000313" key="14">
    <source>
        <dbReference type="EMBL" id="APA96782.1"/>
    </source>
</evidence>
<evidence type="ECO:0000259" key="13">
    <source>
        <dbReference type="PROSITE" id="PS50885"/>
    </source>
</evidence>
<sequence length="481" mass="50415">MPHDGYVNRIREWLRPARWGLRIRSAVAAALTVGAVLLIAAAAMLGLLNRSLLREIDTEAATRADAIADELSRNSVAQLPDPLFEATGQIGAVQVLDPRGRIARESNAKLSTPLLDPAPLLDPTAPAERATGLRATSAYDEDLRVSARTVATPEGRYGILVAGDSESAEHAVKRVAALVAVGGPLVVAAAALATYLLVGRSLRSVEEIRSRVAGIGAAGLSERVPVPVTRDEIARLAETMNDMLARIEAGHAAQRRFVGDASHELRSPLAAVTAALELARDRPEALDAELIGGTLLPETERMRHLIEDLLTLAAADESGLEVRGGDVDLDDLAAEQVTALRARGGLTVRSELHAVRIQGDAPKLARALRNIVDNAAAHARTTVAVTVGLDGDTARVIVDDDGPGIPVTDRERVFGRFVRLEADRSRATGGSGLGLAIVTEIVAAHGGSITIGESPWGGARFVIALPTAGPLGVDHPVPDAP</sequence>
<dbReference type="InterPro" id="IPR050428">
    <property type="entry name" value="TCS_sensor_his_kinase"/>
</dbReference>
<dbReference type="InterPro" id="IPR036097">
    <property type="entry name" value="HisK_dim/P_sf"/>
</dbReference>
<keyword evidence="9" id="KW-0902">Two-component regulatory system</keyword>
<keyword evidence="8 11" id="KW-1133">Transmembrane helix</keyword>
<evidence type="ECO:0000256" key="7">
    <source>
        <dbReference type="ARBA" id="ARBA00022777"/>
    </source>
</evidence>
<dbReference type="Pfam" id="PF00672">
    <property type="entry name" value="HAMP"/>
    <property type="match status" value="1"/>
</dbReference>
<dbReference type="Pfam" id="PF00512">
    <property type="entry name" value="HisKA"/>
    <property type="match status" value="1"/>
</dbReference>
<dbReference type="AlphaFoldDB" id="A0ABC8ARJ1"/>
<protein>
    <recommendedName>
        <fullName evidence="3">histidine kinase</fullName>
        <ecNumber evidence="3">2.7.13.3</ecNumber>
    </recommendedName>
</protein>
<name>A0ABC8ARJ1_9NOCA</name>
<dbReference type="PANTHER" id="PTHR45436">
    <property type="entry name" value="SENSOR HISTIDINE KINASE YKOH"/>
    <property type="match status" value="1"/>
</dbReference>
<dbReference type="Gene3D" id="6.10.340.10">
    <property type="match status" value="1"/>
</dbReference>
<evidence type="ECO:0000259" key="12">
    <source>
        <dbReference type="PROSITE" id="PS50109"/>
    </source>
</evidence>
<dbReference type="PANTHER" id="PTHR45436:SF5">
    <property type="entry name" value="SENSOR HISTIDINE KINASE TRCS"/>
    <property type="match status" value="1"/>
</dbReference>
<dbReference type="EMBL" id="CP017839">
    <property type="protein sequence ID" value="APA96782.1"/>
    <property type="molecule type" value="Genomic_DNA"/>
</dbReference>
<evidence type="ECO:0000256" key="1">
    <source>
        <dbReference type="ARBA" id="ARBA00000085"/>
    </source>
</evidence>
<evidence type="ECO:0000256" key="2">
    <source>
        <dbReference type="ARBA" id="ARBA00004236"/>
    </source>
</evidence>
<feature type="domain" description="Histidine kinase" evidence="12">
    <location>
        <begin position="260"/>
        <end position="469"/>
    </location>
</feature>
<dbReference type="GO" id="GO:0005886">
    <property type="term" value="C:plasma membrane"/>
    <property type="evidence" value="ECO:0007669"/>
    <property type="project" value="UniProtKB-SubCell"/>
</dbReference>
<dbReference type="PROSITE" id="PS50109">
    <property type="entry name" value="HIS_KIN"/>
    <property type="match status" value="1"/>
</dbReference>
<comment type="subcellular location">
    <subcellularLocation>
        <location evidence="2">Cell membrane</location>
    </subcellularLocation>
</comment>
<evidence type="ECO:0000313" key="15">
    <source>
        <dbReference type="Proteomes" id="UP000180166"/>
    </source>
</evidence>
<dbReference type="SMART" id="SM00387">
    <property type="entry name" value="HATPase_c"/>
    <property type="match status" value="1"/>
</dbReference>
<keyword evidence="5 14" id="KW-0808">Transferase</keyword>
<evidence type="ECO:0000256" key="10">
    <source>
        <dbReference type="ARBA" id="ARBA00023136"/>
    </source>
</evidence>
<accession>A0ABC8ARJ1</accession>
<comment type="catalytic activity">
    <reaction evidence="1">
        <text>ATP + protein L-histidine = ADP + protein N-phospho-L-histidine.</text>
        <dbReference type="EC" id="2.7.13.3"/>
    </reaction>
</comment>
<keyword evidence="7 14" id="KW-0418">Kinase</keyword>